<reference evidence="1" key="1">
    <citation type="submission" date="2018-05" db="EMBL/GenBank/DDBJ databases">
        <authorList>
            <person name="Lanie J.A."/>
            <person name="Ng W.-L."/>
            <person name="Kazmierczak K.M."/>
            <person name="Andrzejewski T.M."/>
            <person name="Davidsen T.M."/>
            <person name="Wayne K.J."/>
            <person name="Tettelin H."/>
            <person name="Glass J.I."/>
            <person name="Rusch D."/>
            <person name="Podicherti R."/>
            <person name="Tsui H.-C.T."/>
            <person name="Winkler M.E."/>
        </authorList>
    </citation>
    <scope>NUCLEOTIDE SEQUENCE</scope>
</reference>
<accession>A0A381XKP3</accession>
<sequence length="147" mass="16874">MELEYPQGFPEDYQPQVDVVLVKAEEDYRFATKDLSTEQIETIEVQAIQFIESAVLVFATQCIRGGWQRDWTGEHIRRKVDTWLGIVSRVAYFQLLPSFRSDHFSYATFKKKAELSVIEAEGWSKHVKARESLSPSVGCVTSPERSP</sequence>
<dbReference type="AlphaFoldDB" id="A0A381XKP3"/>
<name>A0A381XKP3_9ZZZZ</name>
<gene>
    <name evidence="1" type="ORF">METZ01_LOCUS118189</name>
</gene>
<organism evidence="1">
    <name type="scientific">marine metagenome</name>
    <dbReference type="NCBI Taxonomy" id="408172"/>
    <lineage>
        <taxon>unclassified sequences</taxon>
        <taxon>metagenomes</taxon>
        <taxon>ecological metagenomes</taxon>
    </lineage>
</organism>
<proteinExistence type="predicted"/>
<protein>
    <submittedName>
        <fullName evidence="1">Uncharacterized protein</fullName>
    </submittedName>
</protein>
<evidence type="ECO:0000313" key="1">
    <source>
        <dbReference type="EMBL" id="SVA65335.1"/>
    </source>
</evidence>
<dbReference type="EMBL" id="UINC01015533">
    <property type="protein sequence ID" value="SVA65335.1"/>
    <property type="molecule type" value="Genomic_DNA"/>
</dbReference>